<dbReference type="AlphaFoldDB" id="A0A835A404"/>
<gene>
    <name evidence="2" type="ORF">HU200_063230</name>
</gene>
<evidence type="ECO:0000256" key="1">
    <source>
        <dbReference type="SAM" id="MobiDB-lite"/>
    </source>
</evidence>
<dbReference type="EMBL" id="JACEFO010002676">
    <property type="protein sequence ID" value="KAF8651717.1"/>
    <property type="molecule type" value="Genomic_DNA"/>
</dbReference>
<accession>A0A835A404</accession>
<protein>
    <recommendedName>
        <fullName evidence="4">Protein MULTIPLE CHLOROPLAST DIVISION SITE 1</fullName>
    </recommendedName>
</protein>
<feature type="compositionally biased region" description="Basic and acidic residues" evidence="1">
    <location>
        <begin position="343"/>
        <end position="358"/>
    </location>
</feature>
<dbReference type="PANTHER" id="PTHR36317:SF1">
    <property type="entry name" value="PROTEIN MULTIPLE CHLOROPLAST DIVISION SITE 1"/>
    <property type="match status" value="1"/>
</dbReference>
<comment type="caution">
    <text evidence="2">The sequence shown here is derived from an EMBL/GenBank/DDBJ whole genome shotgun (WGS) entry which is preliminary data.</text>
</comment>
<organism evidence="2 3">
    <name type="scientific">Digitaria exilis</name>
    <dbReference type="NCBI Taxonomy" id="1010633"/>
    <lineage>
        <taxon>Eukaryota</taxon>
        <taxon>Viridiplantae</taxon>
        <taxon>Streptophyta</taxon>
        <taxon>Embryophyta</taxon>
        <taxon>Tracheophyta</taxon>
        <taxon>Spermatophyta</taxon>
        <taxon>Magnoliopsida</taxon>
        <taxon>Liliopsida</taxon>
        <taxon>Poales</taxon>
        <taxon>Poaceae</taxon>
        <taxon>PACMAD clade</taxon>
        <taxon>Panicoideae</taxon>
        <taxon>Panicodae</taxon>
        <taxon>Paniceae</taxon>
        <taxon>Anthephorinae</taxon>
        <taxon>Digitaria</taxon>
    </lineage>
</organism>
<dbReference type="Proteomes" id="UP000636709">
    <property type="component" value="Unassembled WGS sequence"/>
</dbReference>
<proteinExistence type="predicted"/>
<name>A0A835A404_9POAL</name>
<dbReference type="InterPro" id="IPR034572">
    <property type="entry name" value="MCD1"/>
</dbReference>
<evidence type="ECO:0000313" key="2">
    <source>
        <dbReference type="EMBL" id="KAF8651717.1"/>
    </source>
</evidence>
<evidence type="ECO:0008006" key="4">
    <source>
        <dbReference type="Google" id="ProtNLM"/>
    </source>
</evidence>
<sequence>MAPASVAISLSFRFFLPPRLFRGNARWPRPIRATASSDTSGLAGGERKVGALERRVGDLRALVASVPPAVASVTTPPFISFSGNLCVFVDCHCELVNDVEIRRNIGPNFVTGFCLGIAVLAAVARRVIITSQGHDNRGSVADLVRRGQLKSGQRGMYVTNSLKLHLAFYSFSTLKLASAKLRTYDDPFSNPLVKIDEDSSTAQMFGKEYRLAPVRLTKEQQEMHQKRRSRAYQWKRPTVFLREGDSLPPDVDPDTVRWIPANHPFAAASSEVDEETAKQNVYQKDGVPSRVKAEHEALQARLEASNDVAKLPSDSRGTQHNERLSGKPSVNRRSSEFVSELENQDKKLISESGKHSSDESLQSNRLEGK</sequence>
<dbReference type="PANTHER" id="PTHR36317">
    <property type="entry name" value="PROTEIN MULTIPLE CHLOROPLAST DIVISION SITE 1"/>
    <property type="match status" value="1"/>
</dbReference>
<feature type="region of interest" description="Disordered" evidence="1">
    <location>
        <begin position="268"/>
        <end position="369"/>
    </location>
</feature>
<dbReference type="GO" id="GO:0009706">
    <property type="term" value="C:chloroplast inner membrane"/>
    <property type="evidence" value="ECO:0007669"/>
    <property type="project" value="TreeGrafter"/>
</dbReference>
<dbReference type="GO" id="GO:0010020">
    <property type="term" value="P:chloroplast fission"/>
    <property type="evidence" value="ECO:0007669"/>
    <property type="project" value="InterPro"/>
</dbReference>
<reference evidence="2" key="1">
    <citation type="submission" date="2020-07" db="EMBL/GenBank/DDBJ databases">
        <title>Genome sequence and genetic diversity analysis of an under-domesticated orphan crop, white fonio (Digitaria exilis).</title>
        <authorList>
            <person name="Bennetzen J.L."/>
            <person name="Chen S."/>
            <person name="Ma X."/>
            <person name="Wang X."/>
            <person name="Yssel A.E.J."/>
            <person name="Chaluvadi S.R."/>
            <person name="Johnson M."/>
            <person name="Gangashetty P."/>
            <person name="Hamidou F."/>
            <person name="Sanogo M.D."/>
            <person name="Zwaenepoel A."/>
            <person name="Wallace J."/>
            <person name="Van De Peer Y."/>
            <person name="Van Deynze A."/>
        </authorList>
    </citation>
    <scope>NUCLEOTIDE SEQUENCE</scope>
    <source>
        <tissue evidence="2">Leaves</tissue>
    </source>
</reference>
<keyword evidence="3" id="KW-1185">Reference proteome</keyword>
<evidence type="ECO:0000313" key="3">
    <source>
        <dbReference type="Proteomes" id="UP000636709"/>
    </source>
</evidence>
<dbReference type="OrthoDB" id="1927797at2759"/>
<feature type="compositionally biased region" description="Polar residues" evidence="1">
    <location>
        <begin position="359"/>
        <end position="369"/>
    </location>
</feature>